<evidence type="ECO:0000313" key="3">
    <source>
        <dbReference type="Proteomes" id="UP001302321"/>
    </source>
</evidence>
<protein>
    <recommendedName>
        <fullName evidence="4">Aminoglycoside phosphotransferase domain-containing protein</fullName>
    </recommendedName>
</protein>
<dbReference type="PANTHER" id="PTHR21310">
    <property type="entry name" value="AMINOGLYCOSIDE PHOSPHOTRANSFERASE-RELATED-RELATED"/>
    <property type="match status" value="1"/>
</dbReference>
<organism evidence="2 3">
    <name type="scientific">Triangularia setosa</name>
    <dbReference type="NCBI Taxonomy" id="2587417"/>
    <lineage>
        <taxon>Eukaryota</taxon>
        <taxon>Fungi</taxon>
        <taxon>Dikarya</taxon>
        <taxon>Ascomycota</taxon>
        <taxon>Pezizomycotina</taxon>
        <taxon>Sordariomycetes</taxon>
        <taxon>Sordariomycetidae</taxon>
        <taxon>Sordariales</taxon>
        <taxon>Podosporaceae</taxon>
        <taxon>Triangularia</taxon>
    </lineage>
</organism>
<reference evidence="2" key="1">
    <citation type="journal article" date="2023" name="Mol. Phylogenet. Evol.">
        <title>Genome-scale phylogeny and comparative genomics of the fungal order Sordariales.</title>
        <authorList>
            <person name="Hensen N."/>
            <person name="Bonometti L."/>
            <person name="Westerberg I."/>
            <person name="Brannstrom I.O."/>
            <person name="Guillou S."/>
            <person name="Cros-Aarteil S."/>
            <person name="Calhoun S."/>
            <person name="Haridas S."/>
            <person name="Kuo A."/>
            <person name="Mondo S."/>
            <person name="Pangilinan J."/>
            <person name="Riley R."/>
            <person name="LaButti K."/>
            <person name="Andreopoulos B."/>
            <person name="Lipzen A."/>
            <person name="Chen C."/>
            <person name="Yan M."/>
            <person name="Daum C."/>
            <person name="Ng V."/>
            <person name="Clum A."/>
            <person name="Steindorff A."/>
            <person name="Ohm R.A."/>
            <person name="Martin F."/>
            <person name="Silar P."/>
            <person name="Natvig D.O."/>
            <person name="Lalanne C."/>
            <person name="Gautier V."/>
            <person name="Ament-Velasquez S.L."/>
            <person name="Kruys A."/>
            <person name="Hutchinson M.I."/>
            <person name="Powell A.J."/>
            <person name="Barry K."/>
            <person name="Miller A.N."/>
            <person name="Grigoriev I.V."/>
            <person name="Debuchy R."/>
            <person name="Gladieux P."/>
            <person name="Hiltunen Thoren M."/>
            <person name="Johannesson H."/>
        </authorList>
    </citation>
    <scope>NUCLEOTIDE SEQUENCE</scope>
    <source>
        <strain evidence="2">CBS 892.96</strain>
    </source>
</reference>
<dbReference type="AlphaFoldDB" id="A0AAN6W7L0"/>
<keyword evidence="1" id="KW-0732">Signal</keyword>
<reference evidence="2" key="2">
    <citation type="submission" date="2023-05" db="EMBL/GenBank/DDBJ databases">
        <authorList>
            <consortium name="Lawrence Berkeley National Laboratory"/>
            <person name="Steindorff A."/>
            <person name="Hensen N."/>
            <person name="Bonometti L."/>
            <person name="Westerberg I."/>
            <person name="Brannstrom I.O."/>
            <person name="Guillou S."/>
            <person name="Cros-Aarteil S."/>
            <person name="Calhoun S."/>
            <person name="Haridas S."/>
            <person name="Kuo A."/>
            <person name="Mondo S."/>
            <person name="Pangilinan J."/>
            <person name="Riley R."/>
            <person name="Labutti K."/>
            <person name="Andreopoulos B."/>
            <person name="Lipzen A."/>
            <person name="Chen C."/>
            <person name="Yanf M."/>
            <person name="Daum C."/>
            <person name="Ng V."/>
            <person name="Clum A."/>
            <person name="Ohm R."/>
            <person name="Martin F."/>
            <person name="Silar P."/>
            <person name="Natvig D."/>
            <person name="Lalanne C."/>
            <person name="Gautier V."/>
            <person name="Ament-Velasquez S.L."/>
            <person name="Kruys A."/>
            <person name="Hutchinson M.I."/>
            <person name="Powell A.J."/>
            <person name="Barry K."/>
            <person name="Miller A.N."/>
            <person name="Grigoriev I.V."/>
            <person name="Debuchy R."/>
            <person name="Gladieux P."/>
            <person name="Thoren M.H."/>
            <person name="Johannesson H."/>
        </authorList>
    </citation>
    <scope>NUCLEOTIDE SEQUENCE</scope>
    <source>
        <strain evidence="2">CBS 892.96</strain>
    </source>
</reference>
<accession>A0AAN6W7L0</accession>
<comment type="caution">
    <text evidence="2">The sequence shown here is derived from an EMBL/GenBank/DDBJ whole genome shotgun (WGS) entry which is preliminary data.</text>
</comment>
<keyword evidence="3" id="KW-1185">Reference proteome</keyword>
<dbReference type="InterPro" id="IPR051678">
    <property type="entry name" value="AGP_Transferase"/>
</dbReference>
<feature type="signal peptide" evidence="1">
    <location>
        <begin position="1"/>
        <end position="21"/>
    </location>
</feature>
<evidence type="ECO:0008006" key="4">
    <source>
        <dbReference type="Google" id="ProtNLM"/>
    </source>
</evidence>
<dbReference type="EMBL" id="MU866218">
    <property type="protein sequence ID" value="KAK4175846.1"/>
    <property type="molecule type" value="Genomic_DNA"/>
</dbReference>
<feature type="chain" id="PRO_5042991803" description="Aminoglycoside phosphotransferase domain-containing protein" evidence="1">
    <location>
        <begin position="22"/>
        <end position="353"/>
    </location>
</feature>
<dbReference type="Proteomes" id="UP001302321">
    <property type="component" value="Unassembled WGS sequence"/>
</dbReference>
<name>A0AAN6W7L0_9PEZI</name>
<dbReference type="PANTHER" id="PTHR21310:SF15">
    <property type="entry name" value="AMINOGLYCOSIDE PHOSPHOTRANSFERASE DOMAIN-CONTAINING PROTEIN"/>
    <property type="match status" value="1"/>
</dbReference>
<evidence type="ECO:0000313" key="2">
    <source>
        <dbReference type="EMBL" id="KAK4175846.1"/>
    </source>
</evidence>
<sequence>MAKRRYLEMLLVGIIAKALEAVASNSQQGTLCKIAALDGSAPPINNCHVDIEFQYSVVWLTRIRLDDPQLPPRPVQDYIFLSEVAKLQFLEDTKVLAPHIYAYALKSTPEYQVGTSFILMEKRAGKPLDWSQTTMEQRTRAMDQLADIFLELEKYPFSRTGFLILSSGLSLQVNVGGFAQVACFKTPRQTLCSFDTLEAAYSAIIDRQIWLLATNEVSSLRLENYLSFLWRLQGLPELIAKSASRTSPFHLKHFDGEKGDHILVDGNHNIATIIDWCDKGWSSIYFNNFQWPVCDFHRGSNRLTKEELRFDLANIVRGSHQWQRYLLSLGADFPRDMSEFEPLVEGLRETFSK</sequence>
<evidence type="ECO:0000256" key="1">
    <source>
        <dbReference type="SAM" id="SignalP"/>
    </source>
</evidence>
<gene>
    <name evidence="2" type="ORF">QBC36DRAFT_353657</name>
</gene>
<proteinExistence type="predicted"/>